<feature type="domain" description="Far11/STRP C-terminal" evidence="3">
    <location>
        <begin position="469"/>
        <end position="915"/>
    </location>
</feature>
<evidence type="ECO:0000259" key="3">
    <source>
        <dbReference type="SMART" id="SM01293"/>
    </source>
</evidence>
<dbReference type="InParanoid" id="A5E674"/>
<dbReference type="HOGENOM" id="CLU_003184_0_0_1"/>
<feature type="compositionally biased region" description="Low complexity" evidence="1">
    <location>
        <begin position="353"/>
        <end position="363"/>
    </location>
</feature>
<dbReference type="InterPro" id="IPR040185">
    <property type="entry name" value="Far11/STRP"/>
</dbReference>
<dbReference type="PANTHER" id="PTHR13239">
    <property type="entry name" value="PROTEIN REQUIRED FOR HYPHAL ANASTOMOSIS HAM-2"/>
    <property type="match status" value="1"/>
</dbReference>
<keyword evidence="5" id="KW-1185">Reference proteome</keyword>
<dbReference type="SMART" id="SM01293">
    <property type="entry name" value="DUF3402"/>
    <property type="match status" value="1"/>
</dbReference>
<organism evidence="4 5">
    <name type="scientific">Lodderomyces elongisporus (strain ATCC 11503 / CBS 2605 / JCM 1781 / NBRC 1676 / NRRL YB-4239)</name>
    <name type="common">Yeast</name>
    <name type="synonym">Saccharomyces elongisporus</name>
    <dbReference type="NCBI Taxonomy" id="379508"/>
    <lineage>
        <taxon>Eukaryota</taxon>
        <taxon>Fungi</taxon>
        <taxon>Dikarya</taxon>
        <taxon>Ascomycota</taxon>
        <taxon>Saccharomycotina</taxon>
        <taxon>Pichiomycetes</taxon>
        <taxon>Debaryomycetaceae</taxon>
        <taxon>Candida/Lodderomyces clade</taxon>
        <taxon>Lodderomyces</taxon>
    </lineage>
</organism>
<evidence type="ECO:0000259" key="2">
    <source>
        <dbReference type="SMART" id="SM01292"/>
    </source>
</evidence>
<evidence type="ECO:0000313" key="5">
    <source>
        <dbReference type="Proteomes" id="UP000001996"/>
    </source>
</evidence>
<dbReference type="AlphaFoldDB" id="A5E674"/>
<name>A5E674_LODEL</name>
<accession>A5E674</accession>
<dbReference type="STRING" id="379508.A5E674"/>
<dbReference type="InterPro" id="IPR021819">
    <property type="entry name" value="Far11/STRP_C"/>
</dbReference>
<gene>
    <name evidence="4" type="ORF">LELG_05113</name>
</gene>
<dbReference type="GO" id="GO:0005829">
    <property type="term" value="C:cytosol"/>
    <property type="evidence" value="ECO:0007669"/>
    <property type="project" value="TreeGrafter"/>
</dbReference>
<dbReference type="EMBL" id="CH981531">
    <property type="protein sequence ID" value="EDK46932.1"/>
    <property type="molecule type" value="Genomic_DNA"/>
</dbReference>
<dbReference type="InterPro" id="IPR012486">
    <property type="entry name" value="Far11/STRP_N"/>
</dbReference>
<feature type="domain" description="Far11/STRP N-terminal" evidence="2">
    <location>
        <begin position="74"/>
        <end position="382"/>
    </location>
</feature>
<evidence type="ECO:0008006" key="6">
    <source>
        <dbReference type="Google" id="ProtNLM"/>
    </source>
</evidence>
<dbReference type="GeneID" id="5230799"/>
<feature type="region of interest" description="Disordered" evidence="1">
    <location>
        <begin position="353"/>
        <end position="381"/>
    </location>
</feature>
<dbReference type="Proteomes" id="UP000001996">
    <property type="component" value="Unassembled WGS sequence"/>
</dbReference>
<dbReference type="KEGG" id="lel:PVL30_005250"/>
<dbReference type="eggNOG" id="KOG3680">
    <property type="taxonomic scope" value="Eukaryota"/>
</dbReference>
<dbReference type="FunCoup" id="A5E674">
    <property type="interactions" value="27"/>
</dbReference>
<feature type="compositionally biased region" description="Low complexity" evidence="1">
    <location>
        <begin position="530"/>
        <end position="543"/>
    </location>
</feature>
<dbReference type="OrthoDB" id="18234at2759"/>
<dbReference type="Pfam" id="PF07923">
    <property type="entry name" value="N1221"/>
    <property type="match status" value="1"/>
</dbReference>
<proteinExistence type="predicted"/>
<protein>
    <recommendedName>
        <fullName evidence="6">Factor arrest protein 11</fullName>
    </recommendedName>
</protein>
<evidence type="ECO:0000313" key="4">
    <source>
        <dbReference type="EMBL" id="EDK46932.1"/>
    </source>
</evidence>
<reference evidence="4 5" key="1">
    <citation type="journal article" date="2009" name="Nature">
        <title>Evolution of pathogenicity and sexual reproduction in eight Candida genomes.</title>
        <authorList>
            <person name="Butler G."/>
            <person name="Rasmussen M.D."/>
            <person name="Lin M.F."/>
            <person name="Santos M.A."/>
            <person name="Sakthikumar S."/>
            <person name="Munro C.A."/>
            <person name="Rheinbay E."/>
            <person name="Grabherr M."/>
            <person name="Forche A."/>
            <person name="Reedy J.L."/>
            <person name="Agrafioti I."/>
            <person name="Arnaud M.B."/>
            <person name="Bates S."/>
            <person name="Brown A.J."/>
            <person name="Brunke S."/>
            <person name="Costanzo M.C."/>
            <person name="Fitzpatrick D.A."/>
            <person name="de Groot P.W."/>
            <person name="Harris D."/>
            <person name="Hoyer L.L."/>
            <person name="Hube B."/>
            <person name="Klis F.M."/>
            <person name="Kodira C."/>
            <person name="Lennard N."/>
            <person name="Logue M.E."/>
            <person name="Martin R."/>
            <person name="Neiman A.M."/>
            <person name="Nikolaou E."/>
            <person name="Quail M.A."/>
            <person name="Quinn J."/>
            <person name="Santos M.C."/>
            <person name="Schmitzberger F.F."/>
            <person name="Sherlock G."/>
            <person name="Shah P."/>
            <person name="Silverstein K.A."/>
            <person name="Skrzypek M.S."/>
            <person name="Soll D."/>
            <person name="Staggs R."/>
            <person name="Stansfield I."/>
            <person name="Stumpf M.P."/>
            <person name="Sudbery P.E."/>
            <person name="Srikantha T."/>
            <person name="Zeng Q."/>
            <person name="Berman J."/>
            <person name="Berriman M."/>
            <person name="Heitman J."/>
            <person name="Gow N.A."/>
            <person name="Lorenz M.C."/>
            <person name="Birren B.W."/>
            <person name="Kellis M."/>
            <person name="Cuomo C.A."/>
        </authorList>
    </citation>
    <scope>NUCLEOTIDE SEQUENCE [LARGE SCALE GENOMIC DNA]</scope>
    <source>
        <strain evidence="5">ATCC 11503 / BCRC 21390 / CBS 2605 / JCM 1781 / NBRC 1676 / NRRL YB-4239</strain>
    </source>
</reference>
<sequence length="928" mass="106949">MNYGPIQIDQLEDLIIDHPDAETRQELNDTSLDETFQKKLSAKAHEIEMANSGPKNNESNYNDNDMSYQFLVTKLHLLYEYKEIEDIEQAISEWFTYSDLKAVGVAAGVLALSKVFNNDIDKSLQELNQLNQSGLEDDLDCLKNILYFSFGLTNGSDPGDRVATKTAQIENIIHHNEYLISQKAYEPLINMVINFLDKRVKIDKQGGFEKSNLLSRKELGNYFKLLTLIYFMILVSLKEPGKSSIVFKKFLRESCFMEKILLFIVHWKWFPNNSYRTRYLILIFNKLIFFEFGDSEQIRQCDNYLNAKHNITKNKADIEDKTRLTCSPLDYFAFREDLLDKFPLFDANVGGQSRNSNSDGNSNDVHAFSSTSNQEELKSIEKQQQQFMSINAFSNSLASTLEIPRTNKSHSVLSQLPTQPVHLATPIPSPKLAASDYMTGGEKIRKSYQVNQSMPFIYPVDPNSKYSVPVAMIEADKILQNAVYESYSLKMLWKERDKFMQQERGYESAYGKDDNFDLEQSAVKPELKANTDANADTDANTDANSDHYEVDSKNVALLQRVEQFYASSLSKLHTFVKVLIEIIKSNRIETNLNFYELELNPSTSYMINSPVSQSNDNARSKIEMVLMLQLEVLSVKETTCKAVTDILLNLLSWLKRSHILKSYYFSSLLFDQQFFSIALDYIGGSFNNPNNQSTAPPKSDELIEYEVLINQNRLLNPQIKLPTMKFFNHCLGLRNKSYDYQFINKTFISELPKEIDENNINHVQIRNYNANFAHILSNLLRILNKVVIKNQSQRIFALNDLKPSELFKMILINYDTPAFSKPILKIMKKLVPYQGRKWKNVNMDLISSIYMNCKLSMKDSWLSGRDLESDFNTSYDQEVALRALLQFYNIRRYPSEMEKIGYKLNNDAENFDISDIPALNLESIDLSS</sequence>
<evidence type="ECO:0000256" key="1">
    <source>
        <dbReference type="SAM" id="MobiDB-lite"/>
    </source>
</evidence>
<dbReference type="PANTHER" id="PTHR13239:SF4">
    <property type="entry name" value="AT25231P"/>
    <property type="match status" value="1"/>
</dbReference>
<dbReference type="Pfam" id="PF11882">
    <property type="entry name" value="DUF3402"/>
    <property type="match status" value="1"/>
</dbReference>
<feature type="region of interest" description="Disordered" evidence="1">
    <location>
        <begin position="526"/>
        <end position="546"/>
    </location>
</feature>
<dbReference type="GO" id="GO:0007010">
    <property type="term" value="P:cytoskeleton organization"/>
    <property type="evidence" value="ECO:0007669"/>
    <property type="project" value="TreeGrafter"/>
</dbReference>
<dbReference type="SMART" id="SM01292">
    <property type="entry name" value="N1221"/>
    <property type="match status" value="1"/>
</dbReference>